<evidence type="ECO:0000256" key="2">
    <source>
        <dbReference type="PROSITE-ProRule" id="PRU00169"/>
    </source>
</evidence>
<keyword evidence="5" id="KW-1185">Reference proteome</keyword>
<dbReference type="PROSITE" id="PS50110">
    <property type="entry name" value="RESPONSE_REGULATORY"/>
    <property type="match status" value="1"/>
</dbReference>
<name>A0A1J1LID3_9CYAN</name>
<evidence type="ECO:0000313" key="5">
    <source>
        <dbReference type="Proteomes" id="UP000184315"/>
    </source>
</evidence>
<accession>A0A1J1LID3</accession>
<dbReference type="PANTHER" id="PTHR44591">
    <property type="entry name" value="STRESS RESPONSE REGULATOR PROTEIN 1"/>
    <property type="match status" value="1"/>
</dbReference>
<dbReference type="InterPro" id="IPR011006">
    <property type="entry name" value="CheY-like_superfamily"/>
</dbReference>
<dbReference type="SMART" id="SM00448">
    <property type="entry name" value="REC"/>
    <property type="match status" value="1"/>
</dbReference>
<evidence type="ECO:0000256" key="1">
    <source>
        <dbReference type="ARBA" id="ARBA00022553"/>
    </source>
</evidence>
<dbReference type="EMBL" id="CZDF01000148">
    <property type="protein sequence ID" value="CUR32271.1"/>
    <property type="molecule type" value="Genomic_DNA"/>
</dbReference>
<sequence length="127" mass="13966">MVKKRILLIDDEPGIRQVLPVAFRVIASWETVVADSCQAGIALAETEPLDAILLDVMMPEMDGITAFNKMQSNPISRSIPTILLTAKAQASDRNRFAQLAIAGIITKPFKAPDVVSQIRLILNWHDS</sequence>
<dbReference type="STRING" id="671072.PL9214430243"/>
<evidence type="ECO:0000259" key="3">
    <source>
        <dbReference type="PROSITE" id="PS50110"/>
    </source>
</evidence>
<dbReference type="Proteomes" id="UP000184315">
    <property type="component" value="Unassembled WGS sequence"/>
</dbReference>
<dbReference type="InterPro" id="IPR050595">
    <property type="entry name" value="Bact_response_regulator"/>
</dbReference>
<dbReference type="Pfam" id="PF00072">
    <property type="entry name" value="Response_reg"/>
    <property type="match status" value="1"/>
</dbReference>
<gene>
    <name evidence="4" type="ORF">PL9214430243</name>
</gene>
<dbReference type="RefSeq" id="WP_072719012.1">
    <property type="nucleotide sequence ID" value="NZ_LN889796.1"/>
</dbReference>
<feature type="modified residue" description="4-aspartylphosphate" evidence="2">
    <location>
        <position position="55"/>
    </location>
</feature>
<keyword evidence="1 2" id="KW-0597">Phosphoprotein</keyword>
<proteinExistence type="predicted"/>
<evidence type="ECO:0000313" key="4">
    <source>
        <dbReference type="EMBL" id="CUR32271.1"/>
    </source>
</evidence>
<dbReference type="CDD" id="cd17552">
    <property type="entry name" value="REC_RR468-like"/>
    <property type="match status" value="1"/>
</dbReference>
<dbReference type="Gene3D" id="3.40.50.2300">
    <property type="match status" value="1"/>
</dbReference>
<feature type="domain" description="Response regulatory" evidence="3">
    <location>
        <begin position="5"/>
        <end position="122"/>
    </location>
</feature>
<organism evidence="4 5">
    <name type="scientific">Planktothrix tepida PCC 9214</name>
    <dbReference type="NCBI Taxonomy" id="671072"/>
    <lineage>
        <taxon>Bacteria</taxon>
        <taxon>Bacillati</taxon>
        <taxon>Cyanobacteriota</taxon>
        <taxon>Cyanophyceae</taxon>
        <taxon>Oscillatoriophycideae</taxon>
        <taxon>Oscillatoriales</taxon>
        <taxon>Microcoleaceae</taxon>
        <taxon>Planktothrix</taxon>
    </lineage>
</organism>
<reference evidence="5" key="1">
    <citation type="submission" date="2015-10" db="EMBL/GenBank/DDBJ databases">
        <authorList>
            <person name="Regsiter A."/>
            <person name="william w."/>
        </authorList>
    </citation>
    <scope>NUCLEOTIDE SEQUENCE [LARGE SCALE GENOMIC DNA]</scope>
</reference>
<dbReference type="SUPFAM" id="SSF52172">
    <property type="entry name" value="CheY-like"/>
    <property type="match status" value="1"/>
</dbReference>
<dbReference type="OrthoDB" id="487748at2"/>
<dbReference type="PANTHER" id="PTHR44591:SF22">
    <property type="entry name" value="CHEY SUBFAMILY"/>
    <property type="match status" value="1"/>
</dbReference>
<dbReference type="InterPro" id="IPR001789">
    <property type="entry name" value="Sig_transdc_resp-reg_receiver"/>
</dbReference>
<dbReference type="GO" id="GO:0000160">
    <property type="term" value="P:phosphorelay signal transduction system"/>
    <property type="evidence" value="ECO:0007669"/>
    <property type="project" value="InterPro"/>
</dbReference>
<protein>
    <submittedName>
        <fullName evidence="4">Response regulator receiver protein</fullName>
    </submittedName>
</protein>
<dbReference type="AlphaFoldDB" id="A0A1J1LID3"/>